<protein>
    <submittedName>
        <fullName evidence="1">Sensor histidine kinase</fullName>
    </submittedName>
</protein>
<dbReference type="STRING" id="1291743.LOSG293_020770"/>
<dbReference type="AlphaFoldDB" id="A0A081BGH1"/>
<dbReference type="SUPFAM" id="SSF55874">
    <property type="entry name" value="ATPase domain of HSP90 chaperone/DNA topoisomerase II/histidine kinase"/>
    <property type="match status" value="1"/>
</dbReference>
<proteinExistence type="predicted"/>
<dbReference type="RefSeq" id="WP_034526038.1">
    <property type="nucleotide sequence ID" value="NZ_BBAZ01000012.1"/>
</dbReference>
<reference evidence="1" key="1">
    <citation type="journal article" date="2014" name="Genome Announc.">
        <title>Draft Genome Sequence of Lactobacillus oryzae Strain SG293T.</title>
        <authorList>
            <person name="Tanizawa Y."/>
            <person name="Fujisawa T."/>
            <person name="Mochizuki T."/>
            <person name="Kaminuma E."/>
            <person name="Nakamura Y."/>
            <person name="Tohno M."/>
        </authorList>
    </citation>
    <scope>NUCLEOTIDE SEQUENCE [LARGE SCALE GENOMIC DNA]</scope>
    <source>
        <strain evidence="1">SG293</strain>
    </source>
</reference>
<keyword evidence="1" id="KW-0418">Kinase</keyword>
<organism evidence="1 2">
    <name type="scientific">Secundilactobacillus oryzae JCM 18671</name>
    <dbReference type="NCBI Taxonomy" id="1291743"/>
    <lineage>
        <taxon>Bacteria</taxon>
        <taxon>Bacillati</taxon>
        <taxon>Bacillota</taxon>
        <taxon>Bacilli</taxon>
        <taxon>Lactobacillales</taxon>
        <taxon>Lactobacillaceae</taxon>
        <taxon>Secundilactobacillus</taxon>
    </lineage>
</organism>
<dbReference type="InterPro" id="IPR036890">
    <property type="entry name" value="HATPase_C_sf"/>
</dbReference>
<dbReference type="Proteomes" id="UP000028700">
    <property type="component" value="Unassembled WGS sequence"/>
</dbReference>
<keyword evidence="2" id="KW-1185">Reference proteome</keyword>
<gene>
    <name evidence="1" type="ORF">LOSG293_020770</name>
</gene>
<sequence>MEKGFTGYNGRECQRASGLGLYLSNLIAKKIGVDMSLTSEIRVGTTVTLIFSDQLEIQK</sequence>
<dbReference type="eggNOG" id="COG2205">
    <property type="taxonomic scope" value="Bacteria"/>
</dbReference>
<accession>A0A081BGH1</accession>
<dbReference type="EMBL" id="BBJM01000002">
    <property type="protein sequence ID" value="GAK47139.1"/>
    <property type="molecule type" value="Genomic_DNA"/>
</dbReference>
<name>A0A081BGH1_9LACO</name>
<dbReference type="GO" id="GO:0016301">
    <property type="term" value="F:kinase activity"/>
    <property type="evidence" value="ECO:0007669"/>
    <property type="project" value="UniProtKB-KW"/>
</dbReference>
<keyword evidence="1" id="KW-0808">Transferase</keyword>
<comment type="caution">
    <text evidence="1">The sequence shown here is derived from an EMBL/GenBank/DDBJ whole genome shotgun (WGS) entry which is preliminary data.</text>
</comment>
<evidence type="ECO:0000313" key="1">
    <source>
        <dbReference type="EMBL" id="GAK47139.1"/>
    </source>
</evidence>
<dbReference type="Gene3D" id="3.30.565.10">
    <property type="entry name" value="Histidine kinase-like ATPase, C-terminal domain"/>
    <property type="match status" value="1"/>
</dbReference>
<evidence type="ECO:0000313" key="2">
    <source>
        <dbReference type="Proteomes" id="UP000028700"/>
    </source>
</evidence>